<proteinExistence type="predicted"/>
<protein>
    <submittedName>
        <fullName evidence="1">Uncharacterized protein</fullName>
    </submittedName>
</protein>
<gene>
    <name evidence="1" type="ORF">C5Y98_19150</name>
</gene>
<dbReference type="Proteomes" id="UP000239388">
    <property type="component" value="Unassembled WGS sequence"/>
</dbReference>
<evidence type="ECO:0000313" key="2">
    <source>
        <dbReference type="Proteomes" id="UP000239388"/>
    </source>
</evidence>
<evidence type="ECO:0000313" key="1">
    <source>
        <dbReference type="EMBL" id="PQO31542.1"/>
    </source>
</evidence>
<organism evidence="1 2">
    <name type="scientific">Blastopirellula marina</name>
    <dbReference type="NCBI Taxonomy" id="124"/>
    <lineage>
        <taxon>Bacteria</taxon>
        <taxon>Pseudomonadati</taxon>
        <taxon>Planctomycetota</taxon>
        <taxon>Planctomycetia</taxon>
        <taxon>Pirellulales</taxon>
        <taxon>Pirellulaceae</taxon>
        <taxon>Blastopirellula</taxon>
    </lineage>
</organism>
<comment type="caution">
    <text evidence="1">The sequence shown here is derived from an EMBL/GenBank/DDBJ whole genome shotgun (WGS) entry which is preliminary data.</text>
</comment>
<name>A0A2S8FHD5_9BACT</name>
<dbReference type="AlphaFoldDB" id="A0A2S8FHD5"/>
<accession>A0A2S8FHD5</accession>
<reference evidence="1 2" key="1">
    <citation type="submission" date="2018-02" db="EMBL/GenBank/DDBJ databases">
        <title>Comparative genomes isolates from brazilian mangrove.</title>
        <authorList>
            <person name="Araujo J.E."/>
            <person name="Taketani R.G."/>
            <person name="Silva M.C.P."/>
            <person name="Loureco M.V."/>
            <person name="Andreote F.D."/>
        </authorList>
    </citation>
    <scope>NUCLEOTIDE SEQUENCE [LARGE SCALE GENOMIC DNA]</scope>
    <source>
        <strain evidence="1 2">NAP PRIS-MGV</strain>
    </source>
</reference>
<sequence length="494" mass="55537">MDNASANVAEGTQLEALREGARAEIVRLAHEYTRAYRPVAQTPDSTAPLILSGHQPALYHPGVWFKNFLIDRIAANTSGTAINVIIDNDVAPAPSISALQGSPDDPQPARIAYDQPGARLPWEMTTIESIDTLRTFAERVHATFGKFVPDPMIGNFWPEVLAAVESGKPLGLAFSQARNRLEAEFGLQVLDVPLSQICQTVWFGKMLVGILENASRYREIYNACVAQYRSIHGIRSTSHPVPDLGADEGWIEVPFWVWTRENPRRQPLWIAYQQHGIRLSDRSDWQTELASGSDLVAQLHALSDQGVYVRPRALATTTILRLAASDLFVHGIGGAKYDQVTDEIIRQFYEIEPPHYVTATASALLPLPRPAATEVDLANIERKLRDVVFNPERAMEDQAIDDPAWHVLLKEKSELLNNIPSLSEKNLWHRKLQEVNDRLRELITEPVARLRIERDRIARQLQQTSLLTSREFPFILFPKEGLRNLLLDLAVKDL</sequence>
<dbReference type="EMBL" id="PUIB01000019">
    <property type="protein sequence ID" value="PQO31542.1"/>
    <property type="molecule type" value="Genomic_DNA"/>
</dbReference>